<keyword evidence="2" id="KW-1185">Reference proteome</keyword>
<dbReference type="AlphaFoldDB" id="A0A150G987"/>
<evidence type="ECO:0000313" key="2">
    <source>
        <dbReference type="Proteomes" id="UP000075714"/>
    </source>
</evidence>
<protein>
    <submittedName>
        <fullName evidence="1">Uncharacterized protein</fullName>
    </submittedName>
</protein>
<sequence>MENLAAAFTLEATLTPEQQARSGADVAIEAIMKDGNEGASKARRHKWLAGLKAQAFKRESALAPSPAKRSRDKGGAAAALAPEVNIITDLGTYAAVERSTTPWRVGVGHLVKHVDDHTYSDRKDLEDSIQEATTEIKKAVEDVVPKIEVEVSGDGGADHTVVASWMLSSKSFLSE</sequence>
<proteinExistence type="predicted"/>
<gene>
    <name evidence="1" type="ORF">GPECTOR_44g57</name>
</gene>
<reference evidence="2" key="1">
    <citation type="journal article" date="2016" name="Nat. Commun.">
        <title>The Gonium pectorale genome demonstrates co-option of cell cycle regulation during the evolution of multicellularity.</title>
        <authorList>
            <person name="Hanschen E.R."/>
            <person name="Marriage T.N."/>
            <person name="Ferris P.J."/>
            <person name="Hamaji T."/>
            <person name="Toyoda A."/>
            <person name="Fujiyama A."/>
            <person name="Neme R."/>
            <person name="Noguchi H."/>
            <person name="Minakuchi Y."/>
            <person name="Suzuki M."/>
            <person name="Kawai-Toyooka H."/>
            <person name="Smith D.R."/>
            <person name="Sparks H."/>
            <person name="Anderson J."/>
            <person name="Bakaric R."/>
            <person name="Luria V."/>
            <person name="Karger A."/>
            <person name="Kirschner M.W."/>
            <person name="Durand P.M."/>
            <person name="Michod R.E."/>
            <person name="Nozaki H."/>
            <person name="Olson B.J."/>
        </authorList>
    </citation>
    <scope>NUCLEOTIDE SEQUENCE [LARGE SCALE GENOMIC DNA]</scope>
    <source>
        <strain evidence="2">NIES-2863</strain>
    </source>
</reference>
<comment type="caution">
    <text evidence="1">The sequence shown here is derived from an EMBL/GenBank/DDBJ whole genome shotgun (WGS) entry which is preliminary data.</text>
</comment>
<name>A0A150G987_GONPE</name>
<dbReference type="Proteomes" id="UP000075714">
    <property type="component" value="Unassembled WGS sequence"/>
</dbReference>
<organism evidence="1 2">
    <name type="scientific">Gonium pectorale</name>
    <name type="common">Green alga</name>
    <dbReference type="NCBI Taxonomy" id="33097"/>
    <lineage>
        <taxon>Eukaryota</taxon>
        <taxon>Viridiplantae</taxon>
        <taxon>Chlorophyta</taxon>
        <taxon>core chlorophytes</taxon>
        <taxon>Chlorophyceae</taxon>
        <taxon>CS clade</taxon>
        <taxon>Chlamydomonadales</taxon>
        <taxon>Volvocaceae</taxon>
        <taxon>Gonium</taxon>
    </lineage>
</organism>
<evidence type="ECO:0000313" key="1">
    <source>
        <dbReference type="EMBL" id="KXZ46381.1"/>
    </source>
</evidence>
<accession>A0A150G987</accession>
<dbReference type="EMBL" id="LSYV01000045">
    <property type="protein sequence ID" value="KXZ46381.1"/>
    <property type="molecule type" value="Genomic_DNA"/>
</dbReference>